<keyword evidence="3" id="KW-0496">Mitochondrion</keyword>
<dbReference type="Proteomes" id="UP000039324">
    <property type="component" value="Unassembled WGS sequence"/>
</dbReference>
<dbReference type="PRINTS" id="PR00111">
    <property type="entry name" value="ABHYDROLASE"/>
</dbReference>
<keyword evidence="4" id="KW-1185">Reference proteome</keyword>
<evidence type="ECO:0000313" key="3">
    <source>
        <dbReference type="EMBL" id="SPQ95666.1"/>
    </source>
</evidence>
<accession>A0A0G4J7S1</accession>
<dbReference type="PANTHER" id="PTHR43798">
    <property type="entry name" value="MONOACYLGLYCEROL LIPASE"/>
    <property type="match status" value="1"/>
</dbReference>
<proteinExistence type="predicted"/>
<dbReference type="AlphaFoldDB" id="A0A0G4J7S1"/>
<dbReference type="EMBL" id="CDSF01000144">
    <property type="protein sequence ID" value="CEP03434.1"/>
    <property type="molecule type" value="Genomic_DNA"/>
</dbReference>
<dbReference type="InterPro" id="IPR029058">
    <property type="entry name" value="AB_hydrolase_fold"/>
</dbReference>
<name>A0A0G4J7S1_PLABS</name>
<dbReference type="SUPFAM" id="SSF53474">
    <property type="entry name" value="alpha/beta-Hydrolases"/>
    <property type="match status" value="1"/>
</dbReference>
<dbReference type="OMA" id="AGWMREN"/>
<reference evidence="3 5" key="2">
    <citation type="submission" date="2018-03" db="EMBL/GenBank/DDBJ databases">
        <authorList>
            <person name="Fogelqvist J."/>
        </authorList>
    </citation>
    <scope>NUCLEOTIDE SEQUENCE [LARGE SCALE GENOMIC DNA]</scope>
</reference>
<dbReference type="OrthoDB" id="408373at2759"/>
<dbReference type="InterPro" id="IPR000073">
    <property type="entry name" value="AB_hydrolase_1"/>
</dbReference>
<sequence length="272" mass="29817">MVQTGEGRYATVNGVQLYYETHGSGRPVVMLHGGFGSFEMLAGIWPAVAEKHLVIGVDLYGHGRTALTDRAFTTENMADDIAALLVHLGIERADIIGYSVGGLVGLLVAIRHPDRVHTLATISSPIRRSAWFPEIREGMAMISADNFIGTPVVDNYNRLAPNKDDFKRFASSMRSAMTREYDWSDKIPALPMPVLFICGDNDSFPPSHACEVFQMRGGGLKDAGWTGEHIVPSELAVLPNTTHYNIVSDRAHLLIPLLTGFLHRHQPSLSTP</sequence>
<dbReference type="InterPro" id="IPR050266">
    <property type="entry name" value="AB_hydrolase_sf"/>
</dbReference>
<geneLocation type="mitochondrion" evidence="3"/>
<evidence type="ECO:0000313" key="4">
    <source>
        <dbReference type="Proteomes" id="UP000039324"/>
    </source>
</evidence>
<dbReference type="Proteomes" id="UP000290189">
    <property type="component" value="Unassembled WGS sequence"/>
</dbReference>
<reference evidence="2 4" key="1">
    <citation type="submission" date="2015-02" db="EMBL/GenBank/DDBJ databases">
        <authorList>
            <person name="Chooi Y.-H."/>
        </authorList>
    </citation>
    <scope>NUCLEOTIDE SEQUENCE [LARGE SCALE GENOMIC DNA]</scope>
    <source>
        <strain evidence="2">E3</strain>
    </source>
</reference>
<feature type="domain" description="AB hydrolase-1" evidence="1">
    <location>
        <begin position="27"/>
        <end position="139"/>
    </location>
</feature>
<evidence type="ECO:0000313" key="2">
    <source>
        <dbReference type="EMBL" id="CEP03434.1"/>
    </source>
</evidence>
<protein>
    <recommendedName>
        <fullName evidence="1">AB hydrolase-1 domain-containing protein</fullName>
    </recommendedName>
</protein>
<dbReference type="EMBL" id="OVEO01000004">
    <property type="protein sequence ID" value="SPQ95666.1"/>
    <property type="molecule type" value="Genomic_DNA"/>
</dbReference>
<dbReference type="Pfam" id="PF00561">
    <property type="entry name" value="Abhydrolase_1"/>
    <property type="match status" value="1"/>
</dbReference>
<organism evidence="2 4">
    <name type="scientific">Plasmodiophora brassicae</name>
    <name type="common">Clubroot disease agent</name>
    <dbReference type="NCBI Taxonomy" id="37360"/>
    <lineage>
        <taxon>Eukaryota</taxon>
        <taxon>Sar</taxon>
        <taxon>Rhizaria</taxon>
        <taxon>Endomyxa</taxon>
        <taxon>Phytomyxea</taxon>
        <taxon>Plasmodiophorida</taxon>
        <taxon>Plasmodiophoridae</taxon>
        <taxon>Plasmodiophora</taxon>
    </lineage>
</organism>
<dbReference type="STRING" id="37360.A0A0G4J7S1"/>
<evidence type="ECO:0000259" key="1">
    <source>
        <dbReference type="Pfam" id="PF00561"/>
    </source>
</evidence>
<evidence type="ECO:0000313" key="5">
    <source>
        <dbReference type="Proteomes" id="UP000290189"/>
    </source>
</evidence>
<dbReference type="Gene3D" id="3.40.50.1820">
    <property type="entry name" value="alpha/beta hydrolase"/>
    <property type="match status" value="1"/>
</dbReference>
<gene>
    <name evidence="2" type="ORF">PBRA_003194</name>
    <name evidence="3" type="ORF">PLBR_LOCUS2881</name>
</gene>